<organism evidence="1">
    <name type="scientific">marine metagenome</name>
    <dbReference type="NCBI Taxonomy" id="408172"/>
    <lineage>
        <taxon>unclassified sequences</taxon>
        <taxon>metagenomes</taxon>
        <taxon>ecological metagenomes</taxon>
    </lineage>
</organism>
<evidence type="ECO:0000313" key="1">
    <source>
        <dbReference type="EMBL" id="SVC10681.1"/>
    </source>
</evidence>
<protein>
    <submittedName>
        <fullName evidence="1">Uncharacterized protein</fullName>
    </submittedName>
</protein>
<accession>A0A382JJ41</accession>
<name>A0A382JJ41_9ZZZZ</name>
<reference evidence="1" key="1">
    <citation type="submission" date="2018-05" db="EMBL/GenBank/DDBJ databases">
        <authorList>
            <person name="Lanie J.A."/>
            <person name="Ng W.-L."/>
            <person name="Kazmierczak K.M."/>
            <person name="Andrzejewski T.M."/>
            <person name="Davidsen T.M."/>
            <person name="Wayne K.J."/>
            <person name="Tettelin H."/>
            <person name="Glass J.I."/>
            <person name="Rusch D."/>
            <person name="Podicherti R."/>
            <person name="Tsui H.-C.T."/>
            <person name="Winkler M.E."/>
        </authorList>
    </citation>
    <scope>NUCLEOTIDE SEQUENCE</scope>
</reference>
<proteinExistence type="predicted"/>
<dbReference type="AlphaFoldDB" id="A0A382JJ41"/>
<sequence length="130" mass="14775">MRTLAAAPIRLISPFHSVQSPQNAARNGEQIALKDELDMLANCSRSCQRSPQSAGRPLCFLVTFPEKIHLIRHLLSAAHHRMLRARSFSVGRGDSRLILTWTGYLTAPQRTTCEYIHKPRIHQLECTQFQ</sequence>
<gene>
    <name evidence="1" type="ORF">METZ01_LOCUS263535</name>
</gene>
<dbReference type="EMBL" id="UINC01073931">
    <property type="protein sequence ID" value="SVC10681.1"/>
    <property type="molecule type" value="Genomic_DNA"/>
</dbReference>